<dbReference type="KEGG" id="bko:CKF48_06860"/>
<dbReference type="InterPro" id="IPR000182">
    <property type="entry name" value="GNAT_dom"/>
</dbReference>
<dbReference type="EMBL" id="CP022983">
    <property type="protein sequence ID" value="ASV67074.1"/>
    <property type="molecule type" value="Genomic_DNA"/>
</dbReference>
<keyword evidence="2" id="KW-0012">Acyltransferase</keyword>
<dbReference type="PANTHER" id="PTHR43877">
    <property type="entry name" value="AMINOALKYLPHOSPHONATE N-ACETYLTRANSFERASE-RELATED-RELATED"/>
    <property type="match status" value="1"/>
</dbReference>
<dbReference type="GO" id="GO:0016747">
    <property type="term" value="F:acyltransferase activity, transferring groups other than amino-acyl groups"/>
    <property type="evidence" value="ECO:0007669"/>
    <property type="project" value="InterPro"/>
</dbReference>
<gene>
    <name evidence="4" type="ORF">CKF48_06860</name>
</gene>
<evidence type="ECO:0000259" key="3">
    <source>
        <dbReference type="PROSITE" id="PS51186"/>
    </source>
</evidence>
<accession>A0A248TFT1</accession>
<evidence type="ECO:0000313" key="4">
    <source>
        <dbReference type="EMBL" id="ASV67074.1"/>
    </source>
</evidence>
<keyword evidence="1" id="KW-0808">Transferase</keyword>
<dbReference type="RefSeq" id="WP_095370649.1">
    <property type="nucleotide sequence ID" value="NZ_CP022983.1"/>
</dbReference>
<dbReference type="InterPro" id="IPR016181">
    <property type="entry name" value="Acyl_CoA_acyltransferase"/>
</dbReference>
<keyword evidence="5" id="KW-1185">Reference proteome</keyword>
<dbReference type="Pfam" id="PF00583">
    <property type="entry name" value="Acetyltransf_1"/>
    <property type="match status" value="1"/>
</dbReference>
<name>A0A248TFT1_9BACI</name>
<proteinExistence type="predicted"/>
<organism evidence="4 5">
    <name type="scientific">Cytobacillus kochii</name>
    <dbReference type="NCBI Taxonomy" id="859143"/>
    <lineage>
        <taxon>Bacteria</taxon>
        <taxon>Bacillati</taxon>
        <taxon>Bacillota</taxon>
        <taxon>Bacilli</taxon>
        <taxon>Bacillales</taxon>
        <taxon>Bacillaceae</taxon>
        <taxon>Cytobacillus</taxon>
    </lineage>
</organism>
<dbReference type="SUPFAM" id="SSF55729">
    <property type="entry name" value="Acyl-CoA N-acyltransferases (Nat)"/>
    <property type="match status" value="1"/>
</dbReference>
<dbReference type="Gene3D" id="3.40.630.30">
    <property type="match status" value="1"/>
</dbReference>
<dbReference type="PROSITE" id="PS51186">
    <property type="entry name" value="GNAT"/>
    <property type="match status" value="1"/>
</dbReference>
<sequence>MNIRSYNQQDKQRILQLSSRLSEISFLEHRDSEQMQQKQLEMAQASIDENSDNIFVAEEEGVFLGYIECKEEEDYFSKEKLAYISAIAVTAEGEGKGVGRQLMRFAETWAHERGIKVLVLDVFSENQRAVQFYEHIGYSQEIVKMTKVIGG</sequence>
<feature type="domain" description="N-acetyltransferase" evidence="3">
    <location>
        <begin position="1"/>
        <end position="151"/>
    </location>
</feature>
<reference evidence="4 5" key="1">
    <citation type="submission" date="2017-08" db="EMBL/GenBank/DDBJ databases">
        <title>Complete Genome Sequence of Bacillus kochii Oregon-R-modENCODE STRAIN BDGP4, isolated from Drosophila melanogaster gut.</title>
        <authorList>
            <person name="Wan K.H."/>
            <person name="Yu C."/>
            <person name="Park S."/>
            <person name="Hammonds A.S."/>
            <person name="Booth B.W."/>
            <person name="Celniker S.E."/>
        </authorList>
    </citation>
    <scope>NUCLEOTIDE SEQUENCE [LARGE SCALE GENOMIC DNA]</scope>
    <source>
        <strain evidence="4 5">BDGP4</strain>
    </source>
</reference>
<evidence type="ECO:0000256" key="1">
    <source>
        <dbReference type="ARBA" id="ARBA00022679"/>
    </source>
</evidence>
<dbReference type="Proteomes" id="UP000215137">
    <property type="component" value="Chromosome"/>
</dbReference>
<dbReference type="PANTHER" id="PTHR43877:SF2">
    <property type="entry name" value="AMINOALKYLPHOSPHONATE N-ACETYLTRANSFERASE-RELATED"/>
    <property type="match status" value="1"/>
</dbReference>
<dbReference type="CDD" id="cd04301">
    <property type="entry name" value="NAT_SF"/>
    <property type="match status" value="1"/>
</dbReference>
<dbReference type="AlphaFoldDB" id="A0A248TFT1"/>
<evidence type="ECO:0000313" key="5">
    <source>
        <dbReference type="Proteomes" id="UP000215137"/>
    </source>
</evidence>
<protein>
    <recommendedName>
        <fullName evidence="3">N-acetyltransferase domain-containing protein</fullName>
    </recommendedName>
</protein>
<evidence type="ECO:0000256" key="2">
    <source>
        <dbReference type="ARBA" id="ARBA00023315"/>
    </source>
</evidence>
<dbReference type="InterPro" id="IPR050832">
    <property type="entry name" value="Bact_Acetyltransf"/>
</dbReference>
<dbReference type="OrthoDB" id="9797826at2"/>